<protein>
    <submittedName>
        <fullName evidence="4">Uncharacterized protein</fullName>
    </submittedName>
</protein>
<keyword evidence="1" id="KW-0547">Nucleotide-binding</keyword>
<evidence type="ECO:0000256" key="2">
    <source>
        <dbReference type="ARBA" id="ARBA00023134"/>
    </source>
</evidence>
<dbReference type="SMART" id="SM00175">
    <property type="entry name" value="RAB"/>
    <property type="match status" value="1"/>
</dbReference>
<dbReference type="PANTHER" id="PTHR47977">
    <property type="entry name" value="RAS-RELATED PROTEIN RAB"/>
    <property type="match status" value="1"/>
</dbReference>
<evidence type="ECO:0000256" key="1">
    <source>
        <dbReference type="ARBA" id="ARBA00022741"/>
    </source>
</evidence>
<dbReference type="Pfam" id="PF00071">
    <property type="entry name" value="Ras"/>
    <property type="match status" value="2"/>
</dbReference>
<accession>A0ABN9UEU1</accession>
<keyword evidence="2" id="KW-0342">GTP-binding</keyword>
<organism evidence="4 5">
    <name type="scientific">Prorocentrum cordatum</name>
    <dbReference type="NCBI Taxonomy" id="2364126"/>
    <lineage>
        <taxon>Eukaryota</taxon>
        <taxon>Sar</taxon>
        <taxon>Alveolata</taxon>
        <taxon>Dinophyceae</taxon>
        <taxon>Prorocentrales</taxon>
        <taxon>Prorocentraceae</taxon>
        <taxon>Prorocentrum</taxon>
    </lineage>
</organism>
<evidence type="ECO:0000313" key="5">
    <source>
        <dbReference type="Proteomes" id="UP001189429"/>
    </source>
</evidence>
<evidence type="ECO:0000256" key="3">
    <source>
        <dbReference type="SAM" id="MobiDB-lite"/>
    </source>
</evidence>
<dbReference type="EMBL" id="CAUYUJ010015712">
    <property type="protein sequence ID" value="CAK0857231.1"/>
    <property type="molecule type" value="Genomic_DNA"/>
</dbReference>
<dbReference type="Gene3D" id="3.40.50.300">
    <property type="entry name" value="P-loop containing nucleotide triphosphate hydrolases"/>
    <property type="match status" value="1"/>
</dbReference>
<dbReference type="InterPro" id="IPR050227">
    <property type="entry name" value="Rab"/>
</dbReference>
<proteinExistence type="predicted"/>
<dbReference type="PROSITE" id="PS51419">
    <property type="entry name" value="RAB"/>
    <property type="match status" value="1"/>
</dbReference>
<dbReference type="InterPro" id="IPR027417">
    <property type="entry name" value="P-loop_NTPase"/>
</dbReference>
<reference evidence="4" key="1">
    <citation type="submission" date="2023-10" db="EMBL/GenBank/DDBJ databases">
        <authorList>
            <person name="Chen Y."/>
            <person name="Shah S."/>
            <person name="Dougan E. K."/>
            <person name="Thang M."/>
            <person name="Chan C."/>
        </authorList>
    </citation>
    <scope>NUCLEOTIDE SEQUENCE [LARGE SCALE GENOMIC DNA]</scope>
</reference>
<dbReference type="Proteomes" id="UP001189429">
    <property type="component" value="Unassembled WGS sequence"/>
</dbReference>
<gene>
    <name evidence="4" type="ORF">PCOR1329_LOCUS47402</name>
</gene>
<dbReference type="PRINTS" id="PR00449">
    <property type="entry name" value="RASTRNSFRMNG"/>
</dbReference>
<dbReference type="SUPFAM" id="SSF52540">
    <property type="entry name" value="P-loop containing nucleoside triphosphate hydrolases"/>
    <property type="match status" value="1"/>
</dbReference>
<keyword evidence="5" id="KW-1185">Reference proteome</keyword>
<name>A0ABN9UEU1_9DINO</name>
<feature type="non-terminal residue" evidence="4">
    <location>
        <position position="1"/>
    </location>
</feature>
<comment type="caution">
    <text evidence="4">The sequence shown here is derived from an EMBL/GenBank/DDBJ whole genome shotgun (WGS) entry which is preliminary data.</text>
</comment>
<evidence type="ECO:0000313" key="4">
    <source>
        <dbReference type="EMBL" id="CAK0857231.1"/>
    </source>
</evidence>
<sequence>ARERARRVPGGPAAPPDAPRLTAVGRGRPCTRQSGGLPARPAAAVASAMADGEHLVKLLLLGDSAVGKSSLLVRLCDGKFDSNFVLTIGGPSETTETLPSSSWRSTKPQRVDFKLKMIPERNGRKLKLQVWDTAGQERFRDDHAGVLPRGNGRCDHVRRHRSVEL</sequence>
<dbReference type="InterPro" id="IPR001806">
    <property type="entry name" value="Small_GTPase"/>
</dbReference>
<feature type="region of interest" description="Disordered" evidence="3">
    <location>
        <begin position="1"/>
        <end position="38"/>
    </location>
</feature>